<evidence type="ECO:0000256" key="1">
    <source>
        <dbReference type="SAM" id="SignalP"/>
    </source>
</evidence>
<evidence type="ECO:0000313" key="2">
    <source>
        <dbReference type="EMBL" id="MXO62243.1"/>
    </source>
</evidence>
<dbReference type="RefSeq" id="WP_160671943.1">
    <property type="nucleotide sequence ID" value="NZ_WTYN01000001.1"/>
</dbReference>
<dbReference type="Pfam" id="PF06035">
    <property type="entry name" value="Peptidase_C93"/>
    <property type="match status" value="1"/>
</dbReference>
<dbReference type="SUPFAM" id="SSF54001">
    <property type="entry name" value="Cysteine proteinases"/>
    <property type="match status" value="1"/>
</dbReference>
<name>A0A844YF04_9SPHN</name>
<sequence length="316" mass="33881">MENQNSMPARFGALAGSAALALGIAAPAQAQGTSPSLLLPAAAAFVSQADCFRPAPAVQSIAQQVAAHPQLSKSAAILGGASALDRMRQAQTSGGAATSIEQYVPGRALTPGAQGFGSATNCTALTKLAATSRLPQVRMPKPTGDILSSRRIAINHTMFDADWKRVRGAGLSRSRANAFIGGRPASDLELIRKVNRVTNHRIRYVEDRVQFDRPDYWAGAQATIASGKGDCEDYAITKMQLLIAHGFRPEDLTLTIAKDMIHGSDHAVLLVRHEGRYLMLDNVTDRILDGSLANEYKPIFSYSDRKAWLHGYALNS</sequence>
<dbReference type="PANTHER" id="PTHR39327:SF1">
    <property type="entry name" value="BLR5470 PROTEIN"/>
    <property type="match status" value="1"/>
</dbReference>
<dbReference type="Proteomes" id="UP000445582">
    <property type="component" value="Unassembled WGS sequence"/>
</dbReference>
<evidence type="ECO:0000313" key="3">
    <source>
        <dbReference type="Proteomes" id="UP000445582"/>
    </source>
</evidence>
<dbReference type="AlphaFoldDB" id="A0A844YF04"/>
<comment type="caution">
    <text evidence="2">The sequence shown here is derived from an EMBL/GenBank/DDBJ whole genome shotgun (WGS) entry which is preliminary data.</text>
</comment>
<dbReference type="EMBL" id="WTYN01000001">
    <property type="protein sequence ID" value="MXO62243.1"/>
    <property type="molecule type" value="Genomic_DNA"/>
</dbReference>
<accession>A0A844YF04</accession>
<dbReference type="Gene3D" id="3.10.620.30">
    <property type="match status" value="1"/>
</dbReference>
<keyword evidence="3" id="KW-1185">Reference proteome</keyword>
<gene>
    <name evidence="2" type="ORF">GRI48_04375</name>
</gene>
<protein>
    <recommendedName>
        <fullName evidence="4">Transglutaminase</fullName>
    </recommendedName>
</protein>
<dbReference type="InterPro" id="IPR010319">
    <property type="entry name" value="Transglutaminase-like_Cys_pept"/>
</dbReference>
<evidence type="ECO:0008006" key="4">
    <source>
        <dbReference type="Google" id="ProtNLM"/>
    </source>
</evidence>
<proteinExistence type="predicted"/>
<feature type="chain" id="PRO_5032302774" description="Transglutaminase" evidence="1">
    <location>
        <begin position="31"/>
        <end position="316"/>
    </location>
</feature>
<dbReference type="InterPro" id="IPR038765">
    <property type="entry name" value="Papain-like_cys_pep_sf"/>
</dbReference>
<reference evidence="2 3" key="1">
    <citation type="submission" date="2019-12" db="EMBL/GenBank/DDBJ databases">
        <title>Genomic-based taxomic classification of the family Erythrobacteraceae.</title>
        <authorList>
            <person name="Xu L."/>
        </authorList>
    </citation>
    <scope>NUCLEOTIDE SEQUENCE [LARGE SCALE GENOMIC DNA]</scope>
    <source>
        <strain evidence="2 3">MCCC 1A09965</strain>
    </source>
</reference>
<keyword evidence="1" id="KW-0732">Signal</keyword>
<dbReference type="OrthoDB" id="5401788at2"/>
<dbReference type="PANTHER" id="PTHR39327">
    <property type="match status" value="1"/>
</dbReference>
<feature type="signal peptide" evidence="1">
    <location>
        <begin position="1"/>
        <end position="30"/>
    </location>
</feature>
<organism evidence="2 3">
    <name type="scientific">Qipengyuania oceanensis</name>
    <dbReference type="NCBI Taxonomy" id="1463597"/>
    <lineage>
        <taxon>Bacteria</taxon>
        <taxon>Pseudomonadati</taxon>
        <taxon>Pseudomonadota</taxon>
        <taxon>Alphaproteobacteria</taxon>
        <taxon>Sphingomonadales</taxon>
        <taxon>Erythrobacteraceae</taxon>
        <taxon>Qipengyuania</taxon>
    </lineage>
</organism>